<protein>
    <submittedName>
        <fullName evidence="2">Integral membrane protein YggT, involved in response to extracytoplasmic stress (Osmotic shock)</fullName>
    </submittedName>
</protein>
<evidence type="ECO:0000313" key="3">
    <source>
        <dbReference type="Proteomes" id="UP000011717"/>
    </source>
</evidence>
<dbReference type="Pfam" id="PF02325">
    <property type="entry name" value="CCB3_YggT"/>
    <property type="match status" value="1"/>
</dbReference>
<evidence type="ECO:0000256" key="1">
    <source>
        <dbReference type="SAM" id="Phobius"/>
    </source>
</evidence>
<keyword evidence="1" id="KW-1133">Transmembrane helix</keyword>
<feature type="transmembrane region" description="Helical" evidence="1">
    <location>
        <begin position="12"/>
        <end position="33"/>
    </location>
</feature>
<reference evidence="2 3" key="1">
    <citation type="journal article" date="2013" name="Genome Announc.">
        <title>Draft Genome Sequence of Strain JLT2015T, Belonging to the Family Sphingomonadaceae of the Alphaproteobacteria.</title>
        <authorList>
            <person name="Tang K."/>
            <person name="Liu K."/>
            <person name="Li S."/>
            <person name="Jiao N."/>
        </authorList>
    </citation>
    <scope>NUCLEOTIDE SEQUENCE [LARGE SCALE GENOMIC DNA]</scope>
    <source>
        <strain evidence="2 3">JLT2015</strain>
    </source>
</reference>
<organism evidence="2 3">
    <name type="scientific">Pacificimonas flava</name>
    <dbReference type="NCBI Taxonomy" id="1234595"/>
    <lineage>
        <taxon>Bacteria</taxon>
        <taxon>Pseudomonadati</taxon>
        <taxon>Pseudomonadota</taxon>
        <taxon>Alphaproteobacteria</taxon>
        <taxon>Sphingomonadales</taxon>
        <taxon>Sphingosinicellaceae</taxon>
        <taxon>Pacificimonas</taxon>
    </lineage>
</organism>
<keyword evidence="1" id="KW-0472">Membrane</keyword>
<evidence type="ECO:0000313" key="2">
    <source>
        <dbReference type="EMBL" id="EMD83855.1"/>
    </source>
</evidence>
<name>M2SEU7_9SPHN</name>
<proteinExistence type="predicted"/>
<gene>
    <name evidence="2" type="ORF">C725_0827</name>
</gene>
<dbReference type="PATRIC" id="fig|1234595.3.peg.826"/>
<dbReference type="InterPro" id="IPR003425">
    <property type="entry name" value="CCB3/YggT"/>
</dbReference>
<keyword evidence="3" id="KW-1185">Reference proteome</keyword>
<sequence>MEIIIALLQILHMLLQVGIWIIIVQVILSWLVAFNVVNMSNNFVRSVYMGIERLLSPLYRPIRRFMPDLGGIDLTPMVLMLAFIAGQMLIGGAINQIAMG</sequence>
<dbReference type="EMBL" id="AMRV01000002">
    <property type="protein sequence ID" value="EMD83855.1"/>
    <property type="molecule type" value="Genomic_DNA"/>
</dbReference>
<keyword evidence="1" id="KW-0812">Transmembrane</keyword>
<feature type="transmembrane region" description="Helical" evidence="1">
    <location>
        <begin position="74"/>
        <end position="94"/>
    </location>
</feature>
<dbReference type="AlphaFoldDB" id="M2SEU7"/>
<dbReference type="GO" id="GO:0016020">
    <property type="term" value="C:membrane"/>
    <property type="evidence" value="ECO:0007669"/>
    <property type="project" value="InterPro"/>
</dbReference>
<comment type="caution">
    <text evidence="2">The sequence shown here is derived from an EMBL/GenBank/DDBJ whole genome shotgun (WGS) entry which is preliminary data.</text>
</comment>
<dbReference type="Proteomes" id="UP000011717">
    <property type="component" value="Unassembled WGS sequence"/>
</dbReference>
<accession>M2SEU7</accession>